<evidence type="ECO:0000313" key="3">
    <source>
        <dbReference type="Proteomes" id="UP000558192"/>
    </source>
</evidence>
<accession>A0A7X6BG35</accession>
<sequence length="149" mass="15351">MRLASIPLLLLISACGQSDEASQAVNTSGNAATPLGVELQTFAGTGKDRLCIGGTAAAAAVITYAADGLNNCSASGRVEEQGGKLFFVPQEDSSCRVEIRREGETRLTLGAPTTGCAFYCAPGASFEGKTFSRMDKPEPVTDLAGDPLC</sequence>
<evidence type="ECO:0000313" key="2">
    <source>
        <dbReference type="EMBL" id="NJC06039.1"/>
    </source>
</evidence>
<reference evidence="2 3" key="1">
    <citation type="submission" date="2020-03" db="EMBL/GenBank/DDBJ databases">
        <title>Genomic Encyclopedia of Type Strains, Phase IV (KMG-IV): sequencing the most valuable type-strain genomes for metagenomic binning, comparative biology and taxonomic classification.</title>
        <authorList>
            <person name="Goeker M."/>
        </authorList>
    </citation>
    <scope>NUCLEOTIDE SEQUENCE [LARGE SCALE GENOMIC DNA]</scope>
    <source>
        <strain evidence="2 3">DSM 16846</strain>
    </source>
</reference>
<gene>
    <name evidence="2" type="ORF">GGQ97_001832</name>
</gene>
<proteinExistence type="predicted"/>
<comment type="caution">
    <text evidence="2">The sequence shown here is derived from an EMBL/GenBank/DDBJ whole genome shotgun (WGS) entry which is preliminary data.</text>
</comment>
<feature type="signal peptide" evidence="1">
    <location>
        <begin position="1"/>
        <end position="18"/>
    </location>
</feature>
<evidence type="ECO:0000256" key="1">
    <source>
        <dbReference type="SAM" id="SignalP"/>
    </source>
</evidence>
<evidence type="ECO:0008006" key="4">
    <source>
        <dbReference type="Google" id="ProtNLM"/>
    </source>
</evidence>
<organism evidence="2 3">
    <name type="scientific">Sphingomonas kaistensis</name>
    <dbReference type="NCBI Taxonomy" id="298708"/>
    <lineage>
        <taxon>Bacteria</taxon>
        <taxon>Pseudomonadati</taxon>
        <taxon>Pseudomonadota</taxon>
        <taxon>Alphaproteobacteria</taxon>
        <taxon>Sphingomonadales</taxon>
        <taxon>Sphingomonadaceae</taxon>
        <taxon>Sphingomonas</taxon>
    </lineage>
</organism>
<dbReference type="PROSITE" id="PS51257">
    <property type="entry name" value="PROKAR_LIPOPROTEIN"/>
    <property type="match status" value="1"/>
</dbReference>
<name>A0A7X6BG35_9SPHN</name>
<protein>
    <recommendedName>
        <fullName evidence="4">Lipoprotein</fullName>
    </recommendedName>
</protein>
<keyword evidence="3" id="KW-1185">Reference proteome</keyword>
<dbReference type="EMBL" id="JAATJC010000001">
    <property type="protein sequence ID" value="NJC06039.1"/>
    <property type="molecule type" value="Genomic_DNA"/>
</dbReference>
<dbReference type="Proteomes" id="UP000558192">
    <property type="component" value="Unassembled WGS sequence"/>
</dbReference>
<dbReference type="AlphaFoldDB" id="A0A7X6BG35"/>
<keyword evidence="1" id="KW-0732">Signal</keyword>
<dbReference type="RefSeq" id="WP_168068982.1">
    <property type="nucleotide sequence ID" value="NZ_JAATJC010000001.1"/>
</dbReference>
<feature type="chain" id="PRO_5030877872" description="Lipoprotein" evidence="1">
    <location>
        <begin position="19"/>
        <end position="149"/>
    </location>
</feature>